<dbReference type="OrthoDB" id="674687at2759"/>
<dbReference type="Proteomes" id="UP000604825">
    <property type="component" value="Unassembled WGS sequence"/>
</dbReference>
<gene>
    <name evidence="3" type="ORF">NCGR_LOCUS7452</name>
</gene>
<keyword evidence="4" id="KW-1185">Reference proteome</keyword>
<reference evidence="3" key="1">
    <citation type="submission" date="2020-10" db="EMBL/GenBank/DDBJ databases">
        <authorList>
            <person name="Han B."/>
            <person name="Lu T."/>
            <person name="Zhao Q."/>
            <person name="Huang X."/>
            <person name="Zhao Y."/>
        </authorList>
    </citation>
    <scope>NUCLEOTIDE SEQUENCE</scope>
</reference>
<sequence length="299" mass="33832">MDADYDFKVDYQMEDAAAANEDGESNAPHTDDEDGDGAKDNEPMTGAMDSGGYFTGLMTNGFGIPGQFENQPAQEVVAQDEVEAIGKGIPKRTKNFTIDEDEQFVKSWLNVSLDPVKGVDQSRTTYWKRIHAHFHAHKDFSSDRSQGSLMNRWSGIQHDVNLFASCLSKIEGRNQSGVTIDDKQADALKMFIKEDRQHRQFPYMHCWKLLKGQAKWADRQKQMETQKPISKKQKVSANSSRTSAPLLPTATVDENQHSNSALQRPPGQKKEKQKLRQHSSIEALDYLLAKKKKLMQRRS</sequence>
<dbReference type="PANTHER" id="PTHR45125:SF3">
    <property type="entry name" value="NO-APICAL-MERISTEM-ASSOCIATED CARBOXY-TERMINAL DOMAIN PROTEIN"/>
    <property type="match status" value="1"/>
</dbReference>
<feature type="compositionally biased region" description="Basic and acidic residues" evidence="1">
    <location>
        <begin position="1"/>
        <end position="11"/>
    </location>
</feature>
<evidence type="ECO:0000256" key="1">
    <source>
        <dbReference type="SAM" id="MobiDB-lite"/>
    </source>
</evidence>
<dbReference type="EMBL" id="CAJGYO010000002">
    <property type="protein sequence ID" value="CAD6211490.1"/>
    <property type="molecule type" value="Genomic_DNA"/>
</dbReference>
<proteinExistence type="predicted"/>
<dbReference type="InterPro" id="IPR029466">
    <property type="entry name" value="NAM-associated_C"/>
</dbReference>
<name>A0A811MVV4_9POAL</name>
<dbReference type="PANTHER" id="PTHR45125">
    <property type="entry name" value="F21J9.4-RELATED"/>
    <property type="match status" value="1"/>
</dbReference>
<feature type="domain" description="No apical meristem-associated C-terminal" evidence="2">
    <location>
        <begin position="199"/>
        <end position="297"/>
    </location>
</feature>
<evidence type="ECO:0000313" key="3">
    <source>
        <dbReference type="EMBL" id="CAD6211490.1"/>
    </source>
</evidence>
<organism evidence="3 4">
    <name type="scientific">Miscanthus lutarioriparius</name>
    <dbReference type="NCBI Taxonomy" id="422564"/>
    <lineage>
        <taxon>Eukaryota</taxon>
        <taxon>Viridiplantae</taxon>
        <taxon>Streptophyta</taxon>
        <taxon>Embryophyta</taxon>
        <taxon>Tracheophyta</taxon>
        <taxon>Spermatophyta</taxon>
        <taxon>Magnoliopsida</taxon>
        <taxon>Liliopsida</taxon>
        <taxon>Poales</taxon>
        <taxon>Poaceae</taxon>
        <taxon>PACMAD clade</taxon>
        <taxon>Panicoideae</taxon>
        <taxon>Andropogonodae</taxon>
        <taxon>Andropogoneae</taxon>
        <taxon>Saccharinae</taxon>
        <taxon>Miscanthus</taxon>
    </lineage>
</organism>
<accession>A0A811MVV4</accession>
<dbReference type="Pfam" id="PF14303">
    <property type="entry name" value="NAM-associated"/>
    <property type="match status" value="1"/>
</dbReference>
<protein>
    <recommendedName>
        <fullName evidence="2">No apical meristem-associated C-terminal domain-containing protein</fullName>
    </recommendedName>
</protein>
<dbReference type="AlphaFoldDB" id="A0A811MVV4"/>
<evidence type="ECO:0000259" key="2">
    <source>
        <dbReference type="Pfam" id="PF14303"/>
    </source>
</evidence>
<evidence type="ECO:0000313" key="4">
    <source>
        <dbReference type="Proteomes" id="UP000604825"/>
    </source>
</evidence>
<comment type="caution">
    <text evidence="3">The sequence shown here is derived from an EMBL/GenBank/DDBJ whole genome shotgun (WGS) entry which is preliminary data.</text>
</comment>
<feature type="region of interest" description="Disordered" evidence="1">
    <location>
        <begin position="219"/>
        <end position="278"/>
    </location>
</feature>
<feature type="region of interest" description="Disordered" evidence="1">
    <location>
        <begin position="1"/>
        <end position="50"/>
    </location>
</feature>